<keyword evidence="1" id="KW-0472">Membrane</keyword>
<keyword evidence="1" id="KW-0812">Transmembrane</keyword>
<protein>
    <submittedName>
        <fullName evidence="3">Putative membrane protein YeiB</fullName>
    </submittedName>
</protein>
<name>A0A4Q7UXG2_PSEST</name>
<dbReference type="OrthoDB" id="2388539at2"/>
<proteinExistence type="predicted"/>
<feature type="transmembrane region" description="Helical" evidence="1">
    <location>
        <begin position="316"/>
        <end position="335"/>
    </location>
</feature>
<reference evidence="3 4" key="1">
    <citation type="submission" date="2019-02" db="EMBL/GenBank/DDBJ databases">
        <title>Sequencing the genomes of 1000 actinobacteria strains.</title>
        <authorList>
            <person name="Klenk H.-P."/>
        </authorList>
    </citation>
    <scope>NUCLEOTIDE SEQUENCE [LARGE SCALE GENOMIC DNA]</scope>
    <source>
        <strain evidence="3 4">DSM 45779</strain>
    </source>
</reference>
<evidence type="ECO:0000256" key="1">
    <source>
        <dbReference type="SAM" id="Phobius"/>
    </source>
</evidence>
<dbReference type="PANTHER" id="PTHR30590">
    <property type="entry name" value="INNER MEMBRANE PROTEIN"/>
    <property type="match status" value="1"/>
</dbReference>
<dbReference type="Proteomes" id="UP000291591">
    <property type="component" value="Unassembled WGS sequence"/>
</dbReference>
<feature type="transmembrane region" description="Helical" evidence="1">
    <location>
        <begin position="266"/>
        <end position="295"/>
    </location>
</feature>
<dbReference type="InterPro" id="IPR052529">
    <property type="entry name" value="Bact_Transport_Assoc"/>
</dbReference>
<feature type="transmembrane region" description="Helical" evidence="1">
    <location>
        <begin position="232"/>
        <end position="254"/>
    </location>
</feature>
<feature type="transmembrane region" description="Helical" evidence="1">
    <location>
        <begin position="197"/>
        <end position="220"/>
    </location>
</feature>
<keyword evidence="1" id="KW-1133">Transmembrane helix</keyword>
<evidence type="ECO:0000313" key="4">
    <source>
        <dbReference type="Proteomes" id="UP000291591"/>
    </source>
</evidence>
<dbReference type="InterPro" id="IPR007349">
    <property type="entry name" value="DUF418"/>
</dbReference>
<evidence type="ECO:0000259" key="2">
    <source>
        <dbReference type="Pfam" id="PF04235"/>
    </source>
</evidence>
<comment type="caution">
    <text evidence="3">The sequence shown here is derived from an EMBL/GenBank/DDBJ whole genome shotgun (WGS) entry which is preliminary data.</text>
</comment>
<dbReference type="PANTHER" id="PTHR30590:SF2">
    <property type="entry name" value="INNER MEMBRANE PROTEIN"/>
    <property type="match status" value="1"/>
</dbReference>
<dbReference type="Pfam" id="PF04235">
    <property type="entry name" value="DUF418"/>
    <property type="match status" value="1"/>
</dbReference>
<feature type="domain" description="DUF418" evidence="2">
    <location>
        <begin position="218"/>
        <end position="383"/>
    </location>
</feature>
<sequence>MSRALPSVPGPVAPTPDGERLLAPDLARGVMLLLIALAHSRMLHAGGNAYNVPAGGGPLDVAVQALLTSLVDGRAAPLFGLLFGYGLVQMTRRHSGPGQDPAGARRLIRRRGFWLVVFGVVHVALLYSGDVIGSYGVLSLLFAGAVAWSGRRLWTVTAVVLAAGASLAAAIQLVGGAEPPLPVGATLIESALVRTMALPLLPVSAFASAAPVLIGIWAARMRLLEEPGRFRPLLRGVALIGFPVAVLGALPVTLQAVDVWHPRSSTVIAAAFALFSATGIAGGLAYAAVIALVALRIGDRRGRVTTALVACGRRSMTFYIAQSPVWLVLTEPSLVGLHGGLGAAAAAGIGVATWVATVLVADLLHRNGRRGPAEALVRRLTYGHRTPRSRGQGVTTPT</sequence>
<keyword evidence="4" id="KW-1185">Reference proteome</keyword>
<accession>A0A4Q7UXG2</accession>
<feature type="transmembrane region" description="Helical" evidence="1">
    <location>
        <begin position="132"/>
        <end position="149"/>
    </location>
</feature>
<organism evidence="3 4">
    <name type="scientific">Pseudonocardia sediminis</name>
    <dbReference type="NCBI Taxonomy" id="1397368"/>
    <lineage>
        <taxon>Bacteria</taxon>
        <taxon>Bacillati</taxon>
        <taxon>Actinomycetota</taxon>
        <taxon>Actinomycetes</taxon>
        <taxon>Pseudonocardiales</taxon>
        <taxon>Pseudonocardiaceae</taxon>
        <taxon>Pseudonocardia</taxon>
    </lineage>
</organism>
<dbReference type="EMBL" id="SHKL01000001">
    <property type="protein sequence ID" value="RZT85784.1"/>
    <property type="molecule type" value="Genomic_DNA"/>
</dbReference>
<dbReference type="RefSeq" id="WP_130290194.1">
    <property type="nucleotide sequence ID" value="NZ_SHKL01000001.1"/>
</dbReference>
<evidence type="ECO:0000313" key="3">
    <source>
        <dbReference type="EMBL" id="RZT85784.1"/>
    </source>
</evidence>
<dbReference type="AlphaFoldDB" id="A0A4Q7UXG2"/>
<feature type="transmembrane region" description="Helical" evidence="1">
    <location>
        <begin position="156"/>
        <end position="177"/>
    </location>
</feature>
<gene>
    <name evidence="3" type="ORF">EV383_2664</name>
</gene>
<feature type="transmembrane region" description="Helical" evidence="1">
    <location>
        <begin position="341"/>
        <end position="361"/>
    </location>
</feature>
<feature type="transmembrane region" description="Helical" evidence="1">
    <location>
        <begin position="108"/>
        <end position="126"/>
    </location>
</feature>